<dbReference type="InterPro" id="IPR022172">
    <property type="entry name" value="DUF3703"/>
</dbReference>
<name>A0A4R9LT16_9LEPT</name>
<organism evidence="1 2">
    <name type="scientific">Leptospira ilyithenensis</name>
    <dbReference type="NCBI Taxonomy" id="2484901"/>
    <lineage>
        <taxon>Bacteria</taxon>
        <taxon>Pseudomonadati</taxon>
        <taxon>Spirochaetota</taxon>
        <taxon>Spirochaetia</taxon>
        <taxon>Leptospirales</taxon>
        <taxon>Leptospiraceae</taxon>
        <taxon>Leptospira</taxon>
    </lineage>
</organism>
<evidence type="ECO:0000313" key="1">
    <source>
        <dbReference type="EMBL" id="TGN13346.1"/>
    </source>
</evidence>
<dbReference type="AlphaFoldDB" id="A0A4R9LT16"/>
<dbReference type="Proteomes" id="UP000298264">
    <property type="component" value="Unassembled WGS sequence"/>
</dbReference>
<sequence length="119" mass="13157">MNLIIKEAFEKEMKTAKEFYFAKKWNEAFLHLEKAHVLGQRDAIPHTINHWWMLKVGIGKKDGKEILGQVARLLAAGIGSLLGRAPIGNTGGANIGIMTPLPISDDVAQIFIKANLPIR</sequence>
<dbReference type="OrthoDB" id="330101at2"/>
<dbReference type="Pfam" id="PF12487">
    <property type="entry name" value="DUF3703"/>
    <property type="match status" value="1"/>
</dbReference>
<proteinExistence type="predicted"/>
<dbReference type="EMBL" id="RQHV01000029">
    <property type="protein sequence ID" value="TGN13346.1"/>
    <property type="molecule type" value="Genomic_DNA"/>
</dbReference>
<gene>
    <name evidence="1" type="ORF">EHS11_03700</name>
</gene>
<reference evidence="1" key="1">
    <citation type="journal article" date="2019" name="PLoS Negl. Trop. Dis.">
        <title>Revisiting the worldwide diversity of Leptospira species in the environment.</title>
        <authorList>
            <person name="Vincent A.T."/>
            <person name="Schiettekatte O."/>
            <person name="Bourhy P."/>
            <person name="Veyrier F.J."/>
            <person name="Picardeau M."/>
        </authorList>
    </citation>
    <scope>NUCLEOTIDE SEQUENCE [LARGE SCALE GENOMIC DNA]</scope>
    <source>
        <strain evidence="1">201400974</strain>
    </source>
</reference>
<protein>
    <submittedName>
        <fullName evidence="1">DUF3703 domain-containing protein</fullName>
    </submittedName>
</protein>
<comment type="caution">
    <text evidence="1">The sequence shown here is derived from an EMBL/GenBank/DDBJ whole genome shotgun (WGS) entry which is preliminary data.</text>
</comment>
<dbReference type="RefSeq" id="WP_135763070.1">
    <property type="nucleotide sequence ID" value="NZ_RQHV01000029.1"/>
</dbReference>
<evidence type="ECO:0000313" key="2">
    <source>
        <dbReference type="Proteomes" id="UP000298264"/>
    </source>
</evidence>
<keyword evidence="2" id="KW-1185">Reference proteome</keyword>
<accession>A0A4R9LT16</accession>